<proteinExistence type="predicted"/>
<dbReference type="Pfam" id="PF24883">
    <property type="entry name" value="NPHP3_N"/>
    <property type="match status" value="1"/>
</dbReference>
<protein>
    <recommendedName>
        <fullName evidence="2">Nephrocystin 3-like N-terminal domain-containing protein</fullName>
    </recommendedName>
</protein>
<keyword evidence="4" id="KW-1185">Reference proteome</keyword>
<keyword evidence="1" id="KW-0677">Repeat</keyword>
<feature type="domain" description="Nephrocystin 3-like N-terminal" evidence="2">
    <location>
        <begin position="4"/>
        <end position="122"/>
    </location>
</feature>
<gene>
    <name evidence="3" type="ORF">V5O48_010027</name>
</gene>
<accession>A0ABR3F9H3</accession>
<dbReference type="PANTHER" id="PTHR10039:SF14">
    <property type="entry name" value="NACHT DOMAIN-CONTAINING PROTEIN"/>
    <property type="match status" value="1"/>
</dbReference>
<dbReference type="EMBL" id="JBAHYK010000694">
    <property type="protein sequence ID" value="KAL0571937.1"/>
    <property type="molecule type" value="Genomic_DNA"/>
</dbReference>
<dbReference type="InterPro" id="IPR056884">
    <property type="entry name" value="NPHP3-like_N"/>
</dbReference>
<evidence type="ECO:0000313" key="3">
    <source>
        <dbReference type="EMBL" id="KAL0571937.1"/>
    </source>
</evidence>
<organism evidence="3 4">
    <name type="scientific">Marasmius crinis-equi</name>
    <dbReference type="NCBI Taxonomy" id="585013"/>
    <lineage>
        <taxon>Eukaryota</taxon>
        <taxon>Fungi</taxon>
        <taxon>Dikarya</taxon>
        <taxon>Basidiomycota</taxon>
        <taxon>Agaricomycotina</taxon>
        <taxon>Agaricomycetes</taxon>
        <taxon>Agaricomycetidae</taxon>
        <taxon>Agaricales</taxon>
        <taxon>Marasmiineae</taxon>
        <taxon>Marasmiaceae</taxon>
        <taxon>Marasmius</taxon>
    </lineage>
</organism>
<dbReference type="Proteomes" id="UP001465976">
    <property type="component" value="Unassembled WGS sequence"/>
</dbReference>
<comment type="caution">
    <text evidence="3">The sequence shown here is derived from an EMBL/GenBank/DDBJ whole genome shotgun (WGS) entry which is preliminary data.</text>
</comment>
<evidence type="ECO:0000256" key="1">
    <source>
        <dbReference type="ARBA" id="ARBA00022737"/>
    </source>
</evidence>
<evidence type="ECO:0000259" key="2">
    <source>
        <dbReference type="Pfam" id="PF24883"/>
    </source>
</evidence>
<name>A0ABR3F9H3_9AGAR</name>
<sequence length="356" mass="40805">MGLSDADRNHPSVLMLAIAHGLAVAHPLVREEINDRLRADWSILGARLEDQFQELVIQPVAKRCARHIAADHHFTFEDPTLIIIDGLDECGDEDTQLRILSAISSVYQQYPRFPLRFLVCSRPEAWIREAFGALPLSDATRVIMLDKKFNPDRDISRYYMREFHDIRRSAKYRNVSFPDPWPSIGDFRHLVRSSDGQFAYASTTVRFVRLPFSNPQNQLRLVLGIDPRSDHQPSGSPFITLDPLYFMILHSNPNRDQVLPILAAILIIKNHTSPDFIELLLGLSPGDVSLALRALHSVLDIRGRSDNITVFHTSFTDYLFDRTRSGDFFIDRDAQHKFLAQQWLQALSSSRIRSYK</sequence>
<dbReference type="PANTHER" id="PTHR10039">
    <property type="entry name" value="AMELOGENIN"/>
    <property type="match status" value="1"/>
</dbReference>
<evidence type="ECO:0000313" key="4">
    <source>
        <dbReference type="Proteomes" id="UP001465976"/>
    </source>
</evidence>
<reference evidence="3 4" key="1">
    <citation type="submission" date="2024-02" db="EMBL/GenBank/DDBJ databases">
        <title>A draft genome for the cacao thread blight pathogen Marasmius crinis-equi.</title>
        <authorList>
            <person name="Cohen S.P."/>
            <person name="Baruah I.K."/>
            <person name="Amoako-Attah I."/>
            <person name="Bukari Y."/>
            <person name="Meinhardt L.W."/>
            <person name="Bailey B.A."/>
        </authorList>
    </citation>
    <scope>NUCLEOTIDE SEQUENCE [LARGE SCALE GENOMIC DNA]</scope>
    <source>
        <strain evidence="3 4">GH-76</strain>
    </source>
</reference>